<dbReference type="PANTHER" id="PTHR21738:SF0">
    <property type="entry name" value="RIBOSOMAL RNA PROCESSING PROTEIN 36 HOMOLOG"/>
    <property type="match status" value="1"/>
</dbReference>
<proteinExistence type="inferred from homology"/>
<evidence type="ECO:0000313" key="9">
    <source>
        <dbReference type="Proteomes" id="UP001628156"/>
    </source>
</evidence>
<keyword evidence="5 6" id="KW-0539">Nucleus</keyword>
<dbReference type="Proteomes" id="UP001628156">
    <property type="component" value="Unassembled WGS sequence"/>
</dbReference>
<evidence type="ECO:0000256" key="5">
    <source>
        <dbReference type="ARBA" id="ARBA00023242"/>
    </source>
</evidence>
<keyword evidence="4 6" id="KW-0698">rRNA processing</keyword>
<evidence type="ECO:0000256" key="4">
    <source>
        <dbReference type="ARBA" id="ARBA00022552"/>
    </source>
</evidence>
<comment type="subcellular location">
    <subcellularLocation>
        <location evidence="1 6">Nucleus</location>
        <location evidence="1 6">Nucleolus</location>
    </subcellularLocation>
</comment>
<protein>
    <recommendedName>
        <fullName evidence="6">rRNA biogenesis protein RRP36</fullName>
    </recommendedName>
</protein>
<comment type="subunit">
    <text evidence="6">Associates with 90S and pre-40S pre-ribosomal particles.</text>
</comment>
<sequence>MGKNDAPMEVSAKKKVSRTIEIFKPKKIERRDPRFTEEGGKVSMLGFCKKYKFLEEKQKEEANELSKQIKNCKDPQEREKLIKKRQQLNQRITMQKKYKNEEIIKRGLVEENHKRIIEGKQPKFLSKQELKEEVDKQTYGDQLKKVEEKRIKRESGKLMKRAPQLRRGVKNEK</sequence>
<evidence type="ECO:0000256" key="3">
    <source>
        <dbReference type="ARBA" id="ARBA00022517"/>
    </source>
</evidence>
<evidence type="ECO:0000256" key="6">
    <source>
        <dbReference type="RuleBase" id="RU368027"/>
    </source>
</evidence>
<dbReference type="EMBL" id="BAAFRS010000121">
    <property type="protein sequence ID" value="GAB1222753.1"/>
    <property type="molecule type" value="Genomic_DNA"/>
</dbReference>
<accession>A0ABQ0DJ34</accession>
<evidence type="ECO:0000256" key="7">
    <source>
        <dbReference type="SAM" id="MobiDB-lite"/>
    </source>
</evidence>
<evidence type="ECO:0000313" key="8">
    <source>
        <dbReference type="EMBL" id="GAB1222753.1"/>
    </source>
</evidence>
<feature type="compositionally biased region" description="Basic residues" evidence="7">
    <location>
        <begin position="158"/>
        <end position="173"/>
    </location>
</feature>
<dbReference type="PANTHER" id="PTHR21738">
    <property type="entry name" value="RIBOSOMAL RNA PROCESSING PROTEIN 36 HOMOLOG"/>
    <property type="match status" value="1"/>
</dbReference>
<comment type="similarity">
    <text evidence="2 6">Belongs to the RRP36 family.</text>
</comment>
<dbReference type="Pfam" id="PF06102">
    <property type="entry name" value="RRP36"/>
    <property type="match status" value="1"/>
</dbReference>
<comment type="function">
    <text evidence="6">Component of the 90S pre-ribosome involved in the maturation of rRNAs. Required for early cleavages of the pre-RNAs in the 40S ribosomal subunit maturation pathway.</text>
</comment>
<keyword evidence="6" id="KW-0687">Ribonucleoprotein</keyword>
<reference evidence="8 9" key="1">
    <citation type="journal article" date="2019" name="PLoS Negl. Trop. Dis.">
        <title>Whole genome sequencing of Entamoeba nuttalli reveals mammalian host-related molecular signatures and a novel octapeptide-repeat surface protein.</title>
        <authorList>
            <person name="Tanaka M."/>
            <person name="Makiuchi T."/>
            <person name="Komiyama T."/>
            <person name="Shiina T."/>
            <person name="Osaki K."/>
            <person name="Tachibana H."/>
        </authorList>
    </citation>
    <scope>NUCLEOTIDE SEQUENCE [LARGE SCALE GENOMIC DNA]</scope>
    <source>
        <strain evidence="8 9">P19-061405</strain>
    </source>
</reference>
<dbReference type="InterPro" id="IPR009292">
    <property type="entry name" value="RRP36"/>
</dbReference>
<evidence type="ECO:0000256" key="2">
    <source>
        <dbReference type="ARBA" id="ARBA00009418"/>
    </source>
</evidence>
<keyword evidence="3 6" id="KW-0690">Ribosome biogenesis</keyword>
<comment type="caution">
    <text evidence="8">The sequence shown here is derived from an EMBL/GenBank/DDBJ whole genome shotgun (WGS) entry which is preliminary data.</text>
</comment>
<keyword evidence="9" id="KW-1185">Reference proteome</keyword>
<feature type="region of interest" description="Disordered" evidence="7">
    <location>
        <begin position="150"/>
        <end position="173"/>
    </location>
</feature>
<evidence type="ECO:0000256" key="1">
    <source>
        <dbReference type="ARBA" id="ARBA00004604"/>
    </source>
</evidence>
<gene>
    <name evidence="8" type="ORF">ENUP19_0121G0110</name>
</gene>
<name>A0ABQ0DJ34_9EUKA</name>
<organism evidence="8 9">
    <name type="scientific">Entamoeba nuttalli</name>
    <dbReference type="NCBI Taxonomy" id="412467"/>
    <lineage>
        <taxon>Eukaryota</taxon>
        <taxon>Amoebozoa</taxon>
        <taxon>Evosea</taxon>
        <taxon>Archamoebae</taxon>
        <taxon>Mastigamoebida</taxon>
        <taxon>Entamoebidae</taxon>
        <taxon>Entamoeba</taxon>
    </lineage>
</organism>